<reference evidence="1" key="1">
    <citation type="submission" date="2020-08" db="EMBL/GenBank/DDBJ databases">
        <title>Multicomponent nature underlies the extraordinary mechanical properties of spider dragline silk.</title>
        <authorList>
            <person name="Kono N."/>
            <person name="Nakamura H."/>
            <person name="Mori M."/>
            <person name="Yoshida Y."/>
            <person name="Ohtoshi R."/>
            <person name="Malay A.D."/>
            <person name="Moran D.A.P."/>
            <person name="Tomita M."/>
            <person name="Numata K."/>
            <person name="Arakawa K."/>
        </authorList>
    </citation>
    <scope>NUCLEOTIDE SEQUENCE</scope>
</reference>
<sequence>MKGNSKSLKLTEMLAKKNSGYRQVPLADIGSPIQIVLSTPDDSECEGDDTIETVSDITVDIENTLSCEVSECILLVQTHYVFYKNKIAQE</sequence>
<dbReference type="OrthoDB" id="6434231at2759"/>
<gene>
    <name evidence="1" type="ORF">NPIL_384091</name>
</gene>
<comment type="caution">
    <text evidence="1">The sequence shown here is derived from an EMBL/GenBank/DDBJ whole genome shotgun (WGS) entry which is preliminary data.</text>
</comment>
<keyword evidence="2" id="KW-1185">Reference proteome</keyword>
<protein>
    <submittedName>
        <fullName evidence="1">Uncharacterized protein</fullName>
    </submittedName>
</protein>
<accession>A0A8X6TP67</accession>
<name>A0A8X6TP67_NEPPI</name>
<proteinExistence type="predicted"/>
<evidence type="ECO:0000313" key="1">
    <source>
        <dbReference type="EMBL" id="GFT31869.1"/>
    </source>
</evidence>
<dbReference type="Proteomes" id="UP000887013">
    <property type="component" value="Unassembled WGS sequence"/>
</dbReference>
<dbReference type="EMBL" id="BMAW01013086">
    <property type="protein sequence ID" value="GFT31869.1"/>
    <property type="molecule type" value="Genomic_DNA"/>
</dbReference>
<evidence type="ECO:0000313" key="2">
    <source>
        <dbReference type="Proteomes" id="UP000887013"/>
    </source>
</evidence>
<dbReference type="AlphaFoldDB" id="A0A8X6TP67"/>
<organism evidence="1 2">
    <name type="scientific">Nephila pilipes</name>
    <name type="common">Giant wood spider</name>
    <name type="synonym">Nephila maculata</name>
    <dbReference type="NCBI Taxonomy" id="299642"/>
    <lineage>
        <taxon>Eukaryota</taxon>
        <taxon>Metazoa</taxon>
        <taxon>Ecdysozoa</taxon>
        <taxon>Arthropoda</taxon>
        <taxon>Chelicerata</taxon>
        <taxon>Arachnida</taxon>
        <taxon>Araneae</taxon>
        <taxon>Araneomorphae</taxon>
        <taxon>Entelegynae</taxon>
        <taxon>Araneoidea</taxon>
        <taxon>Nephilidae</taxon>
        <taxon>Nephila</taxon>
    </lineage>
</organism>